<comment type="caution">
    <text evidence="1">The sequence shown here is derived from an EMBL/GenBank/DDBJ whole genome shotgun (WGS) entry which is preliminary data.</text>
</comment>
<keyword evidence="2" id="KW-1185">Reference proteome</keyword>
<gene>
    <name evidence="1" type="ORF">BpHYR1_002303</name>
</gene>
<organism evidence="1 2">
    <name type="scientific">Brachionus plicatilis</name>
    <name type="common">Marine rotifer</name>
    <name type="synonym">Brachionus muelleri</name>
    <dbReference type="NCBI Taxonomy" id="10195"/>
    <lineage>
        <taxon>Eukaryota</taxon>
        <taxon>Metazoa</taxon>
        <taxon>Spiralia</taxon>
        <taxon>Gnathifera</taxon>
        <taxon>Rotifera</taxon>
        <taxon>Eurotatoria</taxon>
        <taxon>Monogononta</taxon>
        <taxon>Pseudotrocha</taxon>
        <taxon>Ploima</taxon>
        <taxon>Brachionidae</taxon>
        <taxon>Brachionus</taxon>
    </lineage>
</organism>
<sequence length="67" mass="8133">MISRYLLYSLTSVEKINYQWHNSKRLDKNNEPNMTNILFSKIKLNIKKFTFGIEIEEENVPDLFYFI</sequence>
<name>A0A3M7QDH8_BRAPC</name>
<dbReference type="Proteomes" id="UP000276133">
    <property type="component" value="Unassembled WGS sequence"/>
</dbReference>
<reference evidence="1 2" key="1">
    <citation type="journal article" date="2018" name="Sci. Rep.">
        <title>Genomic signatures of local adaptation to the degree of environmental predictability in rotifers.</title>
        <authorList>
            <person name="Franch-Gras L."/>
            <person name="Hahn C."/>
            <person name="Garcia-Roger E.M."/>
            <person name="Carmona M.J."/>
            <person name="Serra M."/>
            <person name="Gomez A."/>
        </authorList>
    </citation>
    <scope>NUCLEOTIDE SEQUENCE [LARGE SCALE GENOMIC DNA]</scope>
    <source>
        <strain evidence="1">HYR1</strain>
    </source>
</reference>
<evidence type="ECO:0000313" key="1">
    <source>
        <dbReference type="EMBL" id="RNA09497.1"/>
    </source>
</evidence>
<evidence type="ECO:0000313" key="2">
    <source>
        <dbReference type="Proteomes" id="UP000276133"/>
    </source>
</evidence>
<dbReference type="AlphaFoldDB" id="A0A3M7QDH8"/>
<dbReference type="EMBL" id="REGN01006455">
    <property type="protein sequence ID" value="RNA09497.1"/>
    <property type="molecule type" value="Genomic_DNA"/>
</dbReference>
<protein>
    <submittedName>
        <fullName evidence="1">Uncharacterized protein</fullName>
    </submittedName>
</protein>
<accession>A0A3M7QDH8</accession>
<proteinExistence type="predicted"/>